<dbReference type="CDD" id="cd00637">
    <property type="entry name" value="7tm_classA_rhodopsin-like"/>
    <property type="match status" value="1"/>
</dbReference>
<keyword evidence="6 8" id="KW-0675">Receptor</keyword>
<dbReference type="SUPFAM" id="SSF81321">
    <property type="entry name" value="Family A G protein-coupled receptor-like"/>
    <property type="match status" value="1"/>
</dbReference>
<dbReference type="EMBL" id="HACG01035986">
    <property type="protein sequence ID" value="CEK82851.1"/>
    <property type="molecule type" value="Transcribed_RNA"/>
</dbReference>
<evidence type="ECO:0000256" key="7">
    <source>
        <dbReference type="ARBA" id="ARBA00023224"/>
    </source>
</evidence>
<evidence type="ECO:0000256" key="4">
    <source>
        <dbReference type="ARBA" id="ARBA00023040"/>
    </source>
</evidence>
<evidence type="ECO:0000313" key="13">
    <source>
        <dbReference type="EMBL" id="CEK82851.1"/>
    </source>
</evidence>
<reference evidence="13" key="1">
    <citation type="submission" date="2014-12" db="EMBL/GenBank/DDBJ databases">
        <title>Insight into the proteome of Arion vulgaris.</title>
        <authorList>
            <person name="Aradska J."/>
            <person name="Bulat T."/>
            <person name="Smidak R."/>
            <person name="Sarate P."/>
            <person name="Gangsoo J."/>
            <person name="Sialana F."/>
            <person name="Bilban M."/>
            <person name="Lubec G."/>
        </authorList>
    </citation>
    <scope>NUCLEOTIDE SEQUENCE</scope>
    <source>
        <tissue evidence="13">Skin</tissue>
    </source>
</reference>
<keyword evidence="5 10" id="KW-0472">Membrane</keyword>
<feature type="chain" id="PRO_5007391492" description="G-protein coupled receptors family 1 profile domain-containing protein" evidence="11">
    <location>
        <begin position="21"/>
        <end position="360"/>
    </location>
</feature>
<keyword evidence="2 8" id="KW-0812">Transmembrane</keyword>
<evidence type="ECO:0000259" key="12">
    <source>
        <dbReference type="PROSITE" id="PS50262"/>
    </source>
</evidence>
<feature type="transmembrane region" description="Helical" evidence="10">
    <location>
        <begin position="266"/>
        <end position="285"/>
    </location>
</feature>
<gene>
    <name evidence="13" type="primary">ORF133889</name>
    <name evidence="14" type="synonym">ORF133895</name>
</gene>
<evidence type="ECO:0000256" key="10">
    <source>
        <dbReference type="SAM" id="Phobius"/>
    </source>
</evidence>
<feature type="transmembrane region" description="Helical" evidence="10">
    <location>
        <begin position="134"/>
        <end position="158"/>
    </location>
</feature>
<feature type="region of interest" description="Disordered" evidence="9">
    <location>
        <begin position="182"/>
        <end position="207"/>
    </location>
</feature>
<dbReference type="GO" id="GO:0004930">
    <property type="term" value="F:G protein-coupled receptor activity"/>
    <property type="evidence" value="ECO:0007669"/>
    <property type="project" value="UniProtKB-KW"/>
</dbReference>
<dbReference type="PANTHER" id="PTHR24238:SF47">
    <property type="entry name" value="ECDYSTEROIDS_DOPAMINE RECEPTOR-RELATED"/>
    <property type="match status" value="1"/>
</dbReference>
<comment type="similarity">
    <text evidence="8">Belongs to the G-protein coupled receptor 1 family.</text>
</comment>
<proteinExistence type="inferred from homology"/>
<sequence length="360" mass="40546">STRTAILALACFDILSCVLCIPGEILDLRFSHSFTSQSLCKGFRTLTTIVLIASGFTLLTVALDRYQRICNPLHQQLTSKQAAYRVAISCVLATILAVPAAIIYGIAFVQTPRDNFYGMECSTSQSFKNHPLRIAYSAILCVLFLAAFITMIIIYIFIGRQVVKQTQFRHSVQQRKGSIGSFRRHTVGSDNSSDGGHSFSDKLKDSPVLPETIPEDDIPSSIKVPDKPATHTVTRMESRLARKHSVLSRFRKMSHSVDARTRKTTMMLFFITLVFVVSFLPHLVLKAIQAMNKNFVENLSTNGVIFYNIFVRSYFFNTAANAFVYGFCSPKFRNECRILFFKLAFWFKSSTISAKTEDLM</sequence>
<dbReference type="Pfam" id="PF00001">
    <property type="entry name" value="7tm_1"/>
    <property type="match status" value="1"/>
</dbReference>
<evidence type="ECO:0000256" key="11">
    <source>
        <dbReference type="SAM" id="SignalP"/>
    </source>
</evidence>
<accession>A0A0B7AS94</accession>
<evidence type="ECO:0000256" key="8">
    <source>
        <dbReference type="RuleBase" id="RU000688"/>
    </source>
</evidence>
<feature type="non-terminal residue" evidence="13">
    <location>
        <position position="1"/>
    </location>
</feature>
<dbReference type="EMBL" id="HACG01035987">
    <property type="protein sequence ID" value="CEK82852.1"/>
    <property type="molecule type" value="Transcribed_RNA"/>
</dbReference>
<evidence type="ECO:0000256" key="1">
    <source>
        <dbReference type="ARBA" id="ARBA00004141"/>
    </source>
</evidence>
<dbReference type="GO" id="GO:0016020">
    <property type="term" value="C:membrane"/>
    <property type="evidence" value="ECO:0007669"/>
    <property type="project" value="UniProtKB-SubCell"/>
</dbReference>
<dbReference type="InterPro" id="IPR000276">
    <property type="entry name" value="GPCR_Rhodpsn"/>
</dbReference>
<dbReference type="PROSITE" id="PS00237">
    <property type="entry name" value="G_PROTEIN_RECEP_F1_1"/>
    <property type="match status" value="1"/>
</dbReference>
<dbReference type="Gene3D" id="1.20.1070.10">
    <property type="entry name" value="Rhodopsin 7-helix transmembrane proteins"/>
    <property type="match status" value="1"/>
</dbReference>
<keyword evidence="4 8" id="KW-0297">G-protein coupled receptor</keyword>
<feature type="transmembrane region" description="Helical" evidence="10">
    <location>
        <begin position="84"/>
        <end position="109"/>
    </location>
</feature>
<dbReference type="PANTHER" id="PTHR24238">
    <property type="entry name" value="G-PROTEIN COUPLED RECEPTOR"/>
    <property type="match status" value="1"/>
</dbReference>
<organism evidence="13">
    <name type="scientific">Arion vulgaris</name>
    <dbReference type="NCBI Taxonomy" id="1028688"/>
    <lineage>
        <taxon>Eukaryota</taxon>
        <taxon>Metazoa</taxon>
        <taxon>Spiralia</taxon>
        <taxon>Lophotrochozoa</taxon>
        <taxon>Mollusca</taxon>
        <taxon>Gastropoda</taxon>
        <taxon>Heterobranchia</taxon>
        <taxon>Euthyneura</taxon>
        <taxon>Panpulmonata</taxon>
        <taxon>Eupulmonata</taxon>
        <taxon>Stylommatophora</taxon>
        <taxon>Helicina</taxon>
        <taxon>Arionoidea</taxon>
        <taxon>Arionidae</taxon>
        <taxon>Arion</taxon>
    </lineage>
</organism>
<evidence type="ECO:0000256" key="3">
    <source>
        <dbReference type="ARBA" id="ARBA00022989"/>
    </source>
</evidence>
<feature type="signal peptide" evidence="11">
    <location>
        <begin position="1"/>
        <end position="20"/>
    </location>
</feature>
<dbReference type="PRINTS" id="PR00237">
    <property type="entry name" value="GPCRRHODOPSN"/>
</dbReference>
<feature type="transmembrane region" description="Helical" evidence="10">
    <location>
        <begin position="305"/>
        <end position="328"/>
    </location>
</feature>
<dbReference type="AlphaFoldDB" id="A0A0B7AS94"/>
<name>A0A0B7AS94_9EUPU</name>
<evidence type="ECO:0000313" key="14">
    <source>
        <dbReference type="EMBL" id="CEK82852.1"/>
    </source>
</evidence>
<dbReference type="InterPro" id="IPR017452">
    <property type="entry name" value="GPCR_Rhodpsn_7TM"/>
</dbReference>
<comment type="subcellular location">
    <subcellularLocation>
        <location evidence="1">Membrane</location>
        <topology evidence="1">Multi-pass membrane protein</topology>
    </subcellularLocation>
</comment>
<feature type="transmembrane region" description="Helical" evidence="10">
    <location>
        <begin position="44"/>
        <end position="63"/>
    </location>
</feature>
<evidence type="ECO:0000256" key="9">
    <source>
        <dbReference type="SAM" id="MobiDB-lite"/>
    </source>
</evidence>
<evidence type="ECO:0000256" key="6">
    <source>
        <dbReference type="ARBA" id="ARBA00023170"/>
    </source>
</evidence>
<evidence type="ECO:0000256" key="2">
    <source>
        <dbReference type="ARBA" id="ARBA00022692"/>
    </source>
</evidence>
<keyword evidence="11" id="KW-0732">Signal</keyword>
<keyword evidence="7 8" id="KW-0807">Transducer</keyword>
<evidence type="ECO:0000256" key="5">
    <source>
        <dbReference type="ARBA" id="ARBA00023136"/>
    </source>
</evidence>
<keyword evidence="3 10" id="KW-1133">Transmembrane helix</keyword>
<feature type="domain" description="G-protein coupled receptors family 1 profile" evidence="12">
    <location>
        <begin position="1"/>
        <end position="325"/>
    </location>
</feature>
<protein>
    <recommendedName>
        <fullName evidence="12">G-protein coupled receptors family 1 profile domain-containing protein</fullName>
    </recommendedName>
</protein>
<dbReference type="PROSITE" id="PS50262">
    <property type="entry name" value="G_PROTEIN_RECEP_F1_2"/>
    <property type="match status" value="1"/>
</dbReference>